<comment type="subcellular location">
    <subcellularLocation>
        <location evidence="1">Periplasm</location>
    </subcellularLocation>
</comment>
<dbReference type="AlphaFoldDB" id="A0A7M1XIV9"/>
<evidence type="ECO:0000313" key="3">
    <source>
        <dbReference type="EMBL" id="QOS39549.1"/>
    </source>
</evidence>
<dbReference type="Gene3D" id="3.40.190.10">
    <property type="entry name" value="Periplasmic binding protein-like II"/>
    <property type="match status" value="1"/>
</dbReference>
<protein>
    <submittedName>
        <fullName evidence="3">Extracellular solute-binding protein</fullName>
    </submittedName>
</protein>
<gene>
    <name evidence="3" type="ORF">DYE49_03365</name>
</gene>
<proteinExistence type="inferred from homology"/>
<dbReference type="KEGG" id="trc:DYE49_03365"/>
<evidence type="ECO:0000256" key="1">
    <source>
        <dbReference type="ARBA" id="ARBA00004418"/>
    </source>
</evidence>
<dbReference type="PANTHER" id="PTHR43649:SF12">
    <property type="entry name" value="DIACETYLCHITOBIOSE BINDING PROTEIN DASA"/>
    <property type="match status" value="1"/>
</dbReference>
<evidence type="ECO:0000256" key="2">
    <source>
        <dbReference type="ARBA" id="ARBA00008520"/>
    </source>
</evidence>
<dbReference type="Proteomes" id="UP000593591">
    <property type="component" value="Chromosome"/>
</dbReference>
<name>A0A7M1XIV9_9SPIR</name>
<sequence>MKSNFLKIIIASLFLLPGCGRVDDGQETSSTQVQVSEGFVKTETTIKVLTMIKEGNAELFESFVSAFKEVEPNVNVVPIYISGGTDYDSLQRQAIVGFFKDDFPDVIQCYPDHVVNYLRLGKVLNVKPYLDDPVYGISAEDKEDYIQPFMEEGSQFNEEGTYSLPFCKSTELMYYNKDLVLGTDLTEYRNTLSDELKDLYQTTTVTEDYLADITWEEFFDYLAPGLKYIYGDRLTDHGKQEATILTYKSTDNLFVTLASEYGGYTDVDDEGRGQILFDNPTIKEKIKKLNGYISHYQTAADGSIITPDTFECSLLDSEKLENHYNFAKSAFKNSRALFTITSNASVMSNVPSSNSFDVGITSIPRSKNGKHMAISQGTPFTFLDHQDENRALASYLFWKYVTNRENSLKWSLYSGYIGIRNSNYGIVEPEIPNLEKGSPAYNVYMKQYYKLREMPEEMFQTKTFRGSSTCRDVAGQMFLSLLNQSTMDDDIIEEKFSSAVSSITKYL</sequence>
<accession>A0A7M1XIV9</accession>
<organism evidence="3 4">
    <name type="scientific">Treponema rectale</name>
    <dbReference type="NCBI Taxonomy" id="744512"/>
    <lineage>
        <taxon>Bacteria</taxon>
        <taxon>Pseudomonadati</taxon>
        <taxon>Spirochaetota</taxon>
        <taxon>Spirochaetia</taxon>
        <taxon>Spirochaetales</taxon>
        <taxon>Treponemataceae</taxon>
        <taxon>Treponema</taxon>
    </lineage>
</organism>
<reference evidence="3 4" key="1">
    <citation type="submission" date="2018-08" db="EMBL/GenBank/DDBJ databases">
        <title>The first complete genome of Treponema rectale (CHPAT), a commensal spirochete of the bovine rectum.</title>
        <authorList>
            <person name="Staton G.J."/>
            <person name="Clegg S.R."/>
            <person name="Carter S.D."/>
            <person name="Radford A.D."/>
            <person name="Darby A."/>
            <person name="Hall N."/>
            <person name="Birtles R.J."/>
            <person name="Evans N.J."/>
        </authorList>
    </citation>
    <scope>NUCLEOTIDE SEQUENCE [LARGE SCALE GENOMIC DNA]</scope>
    <source>
        <strain evidence="3 4">CHPA</strain>
    </source>
</reference>
<dbReference type="GO" id="GO:0042597">
    <property type="term" value="C:periplasmic space"/>
    <property type="evidence" value="ECO:0007669"/>
    <property type="project" value="UniProtKB-SubCell"/>
</dbReference>
<dbReference type="InterPro" id="IPR050490">
    <property type="entry name" value="Bact_solute-bd_prot1"/>
</dbReference>
<dbReference type="Pfam" id="PF13416">
    <property type="entry name" value="SBP_bac_8"/>
    <property type="match status" value="1"/>
</dbReference>
<dbReference type="InterPro" id="IPR006059">
    <property type="entry name" value="SBP"/>
</dbReference>
<dbReference type="EMBL" id="CP031517">
    <property type="protein sequence ID" value="QOS39549.1"/>
    <property type="molecule type" value="Genomic_DNA"/>
</dbReference>
<dbReference type="PANTHER" id="PTHR43649">
    <property type="entry name" value="ARABINOSE-BINDING PROTEIN-RELATED"/>
    <property type="match status" value="1"/>
</dbReference>
<comment type="similarity">
    <text evidence="2">Belongs to the bacterial solute-binding protein 1 family.</text>
</comment>
<dbReference type="SUPFAM" id="SSF53850">
    <property type="entry name" value="Periplasmic binding protein-like II"/>
    <property type="match status" value="1"/>
</dbReference>
<evidence type="ECO:0000313" key="4">
    <source>
        <dbReference type="Proteomes" id="UP000593591"/>
    </source>
</evidence>